<gene>
    <name evidence="2" type="ORF">H9737_03435</name>
</gene>
<sequence length="97" mass="10015">MEKFGLFRLLSALTGEIAAEKEAPDARPDGADAGAADGADAANEAREAGALAQPAGGAAANADAGGIFSGEERRRRAEQILARHEAVSRRIDRRGKT</sequence>
<dbReference type="Proteomes" id="UP000824249">
    <property type="component" value="Unassembled WGS sequence"/>
</dbReference>
<dbReference type="AlphaFoldDB" id="A0A9D1VUA6"/>
<reference evidence="2" key="1">
    <citation type="journal article" date="2021" name="PeerJ">
        <title>Extensive microbial diversity within the chicken gut microbiome revealed by metagenomics and culture.</title>
        <authorList>
            <person name="Gilroy R."/>
            <person name="Ravi A."/>
            <person name="Getino M."/>
            <person name="Pursley I."/>
            <person name="Horton D.L."/>
            <person name="Alikhan N.F."/>
            <person name="Baker D."/>
            <person name="Gharbi K."/>
            <person name="Hall N."/>
            <person name="Watson M."/>
            <person name="Adriaenssens E.M."/>
            <person name="Foster-Nyarko E."/>
            <person name="Jarju S."/>
            <person name="Secka A."/>
            <person name="Antonio M."/>
            <person name="Oren A."/>
            <person name="Chaudhuri R.R."/>
            <person name="La Ragione R."/>
            <person name="Hildebrand F."/>
            <person name="Pallen M.J."/>
        </authorList>
    </citation>
    <scope>NUCLEOTIDE SEQUENCE</scope>
    <source>
        <strain evidence="2">26628</strain>
    </source>
</reference>
<comment type="caution">
    <text evidence="2">The sequence shown here is derived from an EMBL/GenBank/DDBJ whole genome shotgun (WGS) entry which is preliminary data.</text>
</comment>
<evidence type="ECO:0000256" key="1">
    <source>
        <dbReference type="SAM" id="MobiDB-lite"/>
    </source>
</evidence>
<evidence type="ECO:0000313" key="2">
    <source>
        <dbReference type="EMBL" id="HIX46725.1"/>
    </source>
</evidence>
<protein>
    <submittedName>
        <fullName evidence="2">Uncharacterized protein</fullName>
    </submittedName>
</protein>
<reference evidence="2" key="2">
    <citation type="submission" date="2021-04" db="EMBL/GenBank/DDBJ databases">
        <authorList>
            <person name="Gilroy R."/>
        </authorList>
    </citation>
    <scope>NUCLEOTIDE SEQUENCE</scope>
    <source>
        <strain evidence="2">26628</strain>
    </source>
</reference>
<name>A0A9D1VUA6_9FIRM</name>
<feature type="compositionally biased region" description="Low complexity" evidence="1">
    <location>
        <begin position="31"/>
        <end position="64"/>
    </location>
</feature>
<organism evidence="2 3">
    <name type="scientific">Candidatus Borkfalkia faecigallinarum</name>
    <dbReference type="NCBI Taxonomy" id="2838509"/>
    <lineage>
        <taxon>Bacteria</taxon>
        <taxon>Bacillati</taxon>
        <taxon>Bacillota</taxon>
        <taxon>Clostridia</taxon>
        <taxon>Christensenellales</taxon>
        <taxon>Christensenellaceae</taxon>
        <taxon>Candidatus Borkfalkia</taxon>
    </lineage>
</organism>
<accession>A0A9D1VUA6</accession>
<proteinExistence type="predicted"/>
<dbReference type="EMBL" id="DXFD01000052">
    <property type="protein sequence ID" value="HIX46725.1"/>
    <property type="molecule type" value="Genomic_DNA"/>
</dbReference>
<feature type="compositionally biased region" description="Basic and acidic residues" evidence="1">
    <location>
        <begin position="20"/>
        <end position="30"/>
    </location>
</feature>
<feature type="region of interest" description="Disordered" evidence="1">
    <location>
        <begin position="20"/>
        <end position="64"/>
    </location>
</feature>
<evidence type="ECO:0000313" key="3">
    <source>
        <dbReference type="Proteomes" id="UP000824249"/>
    </source>
</evidence>